<protein>
    <submittedName>
        <fullName evidence="2">Helix-turn-helix transcriptional regulator</fullName>
    </submittedName>
</protein>
<dbReference type="SMART" id="SM00530">
    <property type="entry name" value="HTH_XRE"/>
    <property type="match status" value="1"/>
</dbReference>
<dbReference type="InterPro" id="IPR001387">
    <property type="entry name" value="Cro/C1-type_HTH"/>
</dbReference>
<keyword evidence="3" id="KW-1185">Reference proteome</keyword>
<dbReference type="RefSeq" id="WP_138576817.1">
    <property type="nucleotide sequence ID" value="NZ_CP040821.1"/>
</dbReference>
<dbReference type="PROSITE" id="PS50943">
    <property type="entry name" value="HTH_CROC1"/>
    <property type="match status" value="1"/>
</dbReference>
<dbReference type="Proteomes" id="UP000305888">
    <property type="component" value="Plasmid pD4M1C"/>
</dbReference>
<dbReference type="SUPFAM" id="SSF47413">
    <property type="entry name" value="lambda repressor-like DNA-binding domains"/>
    <property type="match status" value="1"/>
</dbReference>
<dbReference type="GO" id="GO:0003677">
    <property type="term" value="F:DNA binding"/>
    <property type="evidence" value="ECO:0007669"/>
    <property type="project" value="InterPro"/>
</dbReference>
<keyword evidence="2" id="KW-0614">Plasmid</keyword>
<proteinExistence type="predicted"/>
<dbReference type="Gene3D" id="1.10.260.40">
    <property type="entry name" value="lambda repressor-like DNA-binding domains"/>
    <property type="match status" value="1"/>
</dbReference>
<dbReference type="AlphaFoldDB" id="A0A5B8G512"/>
<evidence type="ECO:0000313" key="3">
    <source>
        <dbReference type="Proteomes" id="UP000305888"/>
    </source>
</evidence>
<feature type="domain" description="HTH cro/C1-type" evidence="1">
    <location>
        <begin position="15"/>
        <end position="69"/>
    </location>
</feature>
<gene>
    <name evidence="2" type="ORF">FDP22_21980</name>
</gene>
<dbReference type="EMBL" id="CP040821">
    <property type="protein sequence ID" value="QDL94549.1"/>
    <property type="molecule type" value="Genomic_DNA"/>
</dbReference>
<evidence type="ECO:0000313" key="2">
    <source>
        <dbReference type="EMBL" id="QDL94549.1"/>
    </source>
</evidence>
<geneLocation type="plasmid" evidence="3">
    <name>pd4m1c</name>
</geneLocation>
<dbReference type="CDD" id="cd00093">
    <property type="entry name" value="HTH_XRE"/>
    <property type="match status" value="1"/>
</dbReference>
<dbReference type="Pfam" id="PF01381">
    <property type="entry name" value="HTH_3"/>
    <property type="match status" value="1"/>
</dbReference>
<dbReference type="InterPro" id="IPR010982">
    <property type="entry name" value="Lambda_DNA-bd_dom_sf"/>
</dbReference>
<accession>A0A5B8G512</accession>
<organism evidence="2 3">
    <name type="scientific">Paroceanicella profunda</name>
    <dbReference type="NCBI Taxonomy" id="2579971"/>
    <lineage>
        <taxon>Bacteria</taxon>
        <taxon>Pseudomonadati</taxon>
        <taxon>Pseudomonadota</taxon>
        <taxon>Alphaproteobacteria</taxon>
        <taxon>Rhodobacterales</taxon>
        <taxon>Paracoccaceae</taxon>
        <taxon>Paroceanicella</taxon>
    </lineage>
</organism>
<name>A0A5B8G512_9RHOB</name>
<dbReference type="OrthoDB" id="9154356at2"/>
<dbReference type="KEGG" id="ppru:FDP22_21980"/>
<reference evidence="2 3" key="1">
    <citation type="submission" date="2019-06" db="EMBL/GenBank/DDBJ databases">
        <title>Genome sequence of Rhodobacteraceae bacterium D4M1.</title>
        <authorList>
            <person name="Cao J."/>
        </authorList>
    </citation>
    <scope>NUCLEOTIDE SEQUENCE [LARGE SCALE GENOMIC DNA]</scope>
    <source>
        <strain evidence="2 3">D4M1</strain>
        <plasmid evidence="3">pd4m1c</plasmid>
    </source>
</reference>
<sequence>MDQVYRTPQQIGAALRRRRRLLGLSQAELGARTGLRQATVSSVEAGEAGTRLATLCELMAALDLDFALRPRAEDDGPSLETLF</sequence>
<evidence type="ECO:0000259" key="1">
    <source>
        <dbReference type="PROSITE" id="PS50943"/>
    </source>
</evidence>